<dbReference type="Proteomes" id="UP000621856">
    <property type="component" value="Unassembled WGS sequence"/>
</dbReference>
<accession>A0A8J3A0U2</accession>
<evidence type="ECO:0000313" key="2">
    <source>
        <dbReference type="EMBL" id="NHK27001.1"/>
    </source>
</evidence>
<dbReference type="Proteomes" id="UP000818603">
    <property type="component" value="Unassembled WGS sequence"/>
</dbReference>
<evidence type="ECO:0000313" key="4">
    <source>
        <dbReference type="Proteomes" id="UP000818603"/>
    </source>
</evidence>
<name>A0A8J3A0U2_9PROT</name>
<sequence length="195" mass="22470">MLKIIVHIGYSKCGSSAIQHYLCRNRRLVSGQDSLGYFVVTNGRLIPDWQVALKNRASLAGYSASTGSLADAILSLDRHYRDNPQDRSVPIISNENWGNNINIAGLRDLPEELRARLDLHVLAWVRPQISWLQSAWWQWFAWREDRASIETIWKTQCNTAKWTTRLERIAALDCVRRVSVRLNDGRDIIEDLLTR</sequence>
<dbReference type="SUPFAM" id="SSF52540">
    <property type="entry name" value="P-loop containing nucleoside triphosphate hydrolases"/>
    <property type="match status" value="1"/>
</dbReference>
<proteinExistence type="predicted"/>
<dbReference type="AlphaFoldDB" id="A0A8J3A0U2"/>
<reference evidence="2 4" key="2">
    <citation type="submission" date="2020-02" db="EMBL/GenBank/DDBJ databases">
        <title>Genome sequence of Parvularcula flava strain NH6-79.</title>
        <authorList>
            <person name="Abdul Karim M.H."/>
            <person name="Lam M.Q."/>
            <person name="Chen S.J."/>
            <person name="Yahya A."/>
            <person name="Shahir S."/>
            <person name="Shamsir M.S."/>
            <person name="Chong C.S."/>
        </authorList>
    </citation>
    <scope>NUCLEOTIDE SEQUENCE [LARGE SCALE GENOMIC DNA]</scope>
    <source>
        <strain evidence="2 4">NH6-79</strain>
    </source>
</reference>
<evidence type="ECO:0000313" key="1">
    <source>
        <dbReference type="EMBL" id="GGH94064.1"/>
    </source>
</evidence>
<reference evidence="1" key="1">
    <citation type="journal article" date="2014" name="Int. J. Syst. Evol. Microbiol.">
        <title>Complete genome sequence of Corynebacterium casei LMG S-19264T (=DSM 44701T), isolated from a smear-ripened cheese.</title>
        <authorList>
            <consortium name="US DOE Joint Genome Institute (JGI-PGF)"/>
            <person name="Walter F."/>
            <person name="Albersmeier A."/>
            <person name="Kalinowski J."/>
            <person name="Ruckert C."/>
        </authorList>
    </citation>
    <scope>NUCLEOTIDE SEQUENCE</scope>
    <source>
        <strain evidence="1">CGMCC 1.14984</strain>
    </source>
</reference>
<reference evidence="1" key="3">
    <citation type="submission" date="2020-09" db="EMBL/GenBank/DDBJ databases">
        <authorList>
            <person name="Sun Q."/>
            <person name="Zhou Y."/>
        </authorList>
    </citation>
    <scope>NUCLEOTIDE SEQUENCE</scope>
    <source>
        <strain evidence="1">CGMCC 1.14984</strain>
    </source>
</reference>
<keyword evidence="4" id="KW-1185">Reference proteome</keyword>
<dbReference type="RefSeq" id="WP_155137526.1">
    <property type="nucleotide sequence ID" value="NZ_BMGZ01000001.1"/>
</dbReference>
<protein>
    <submittedName>
        <fullName evidence="1">Uncharacterized protein</fullName>
    </submittedName>
</protein>
<gene>
    <name evidence="2" type="ORF">FF098_003665</name>
    <name evidence="1" type="ORF">GCM10011355_07370</name>
</gene>
<dbReference type="EMBL" id="VCJR02000001">
    <property type="protein sequence ID" value="NHK27001.1"/>
    <property type="molecule type" value="Genomic_DNA"/>
</dbReference>
<evidence type="ECO:0000313" key="3">
    <source>
        <dbReference type="Proteomes" id="UP000621856"/>
    </source>
</evidence>
<dbReference type="InterPro" id="IPR027417">
    <property type="entry name" value="P-loop_NTPase"/>
</dbReference>
<dbReference type="Gene3D" id="3.40.50.300">
    <property type="entry name" value="P-loop containing nucleotide triphosphate hydrolases"/>
    <property type="match status" value="1"/>
</dbReference>
<dbReference type="EMBL" id="BMGZ01000001">
    <property type="protein sequence ID" value="GGH94064.1"/>
    <property type="molecule type" value="Genomic_DNA"/>
</dbReference>
<comment type="caution">
    <text evidence="1">The sequence shown here is derived from an EMBL/GenBank/DDBJ whole genome shotgun (WGS) entry which is preliminary data.</text>
</comment>
<organism evidence="1 3">
    <name type="scientific">Aquisalinus luteolus</name>
    <dbReference type="NCBI Taxonomy" id="1566827"/>
    <lineage>
        <taxon>Bacteria</taxon>
        <taxon>Pseudomonadati</taxon>
        <taxon>Pseudomonadota</taxon>
        <taxon>Alphaproteobacteria</taxon>
        <taxon>Parvularculales</taxon>
        <taxon>Parvularculaceae</taxon>
        <taxon>Aquisalinus</taxon>
    </lineage>
</organism>